<dbReference type="PANTHER" id="PTHR43031">
    <property type="entry name" value="FAD-DEPENDENT OXIDOREDUCTASE"/>
    <property type="match status" value="1"/>
</dbReference>
<dbReference type="InterPro" id="IPR001763">
    <property type="entry name" value="Rhodanese-like_dom"/>
</dbReference>
<dbReference type="Gene3D" id="6.10.140.1340">
    <property type="match status" value="1"/>
</dbReference>
<dbReference type="RefSeq" id="WP_133868531.1">
    <property type="nucleotide sequence ID" value="NZ_SOAU01000001.1"/>
</dbReference>
<name>A0A4R7I102_9ACTN</name>
<dbReference type="SMART" id="SM00450">
    <property type="entry name" value="RHOD"/>
    <property type="match status" value="1"/>
</dbReference>
<dbReference type="AlphaFoldDB" id="A0A4R7I102"/>
<evidence type="ECO:0000313" key="4">
    <source>
        <dbReference type="Proteomes" id="UP000294558"/>
    </source>
</evidence>
<reference evidence="3 4" key="1">
    <citation type="submission" date="2019-03" db="EMBL/GenBank/DDBJ databases">
        <title>Sequencing the genomes of 1000 actinobacteria strains.</title>
        <authorList>
            <person name="Klenk H.-P."/>
        </authorList>
    </citation>
    <scope>NUCLEOTIDE SEQUENCE [LARGE SCALE GENOMIC DNA]</scope>
    <source>
        <strain evidence="3 4">DSM 18936</strain>
    </source>
</reference>
<dbReference type="PROSITE" id="PS50206">
    <property type="entry name" value="RHODANESE_3"/>
    <property type="match status" value="1"/>
</dbReference>
<comment type="caution">
    <text evidence="3">The sequence shown here is derived from an EMBL/GenBank/DDBJ whole genome shotgun (WGS) entry which is preliminary data.</text>
</comment>
<feature type="transmembrane region" description="Helical" evidence="1">
    <location>
        <begin position="147"/>
        <end position="170"/>
    </location>
</feature>
<organism evidence="3 4">
    <name type="scientific">Ilumatobacter fluminis</name>
    <dbReference type="NCBI Taxonomy" id="467091"/>
    <lineage>
        <taxon>Bacteria</taxon>
        <taxon>Bacillati</taxon>
        <taxon>Actinomycetota</taxon>
        <taxon>Acidimicrobiia</taxon>
        <taxon>Acidimicrobiales</taxon>
        <taxon>Ilumatobacteraceae</taxon>
        <taxon>Ilumatobacter</taxon>
    </lineage>
</organism>
<gene>
    <name evidence="3" type="ORF">BDK89_1715</name>
</gene>
<keyword evidence="1" id="KW-0812">Transmembrane</keyword>
<evidence type="ECO:0000313" key="3">
    <source>
        <dbReference type="EMBL" id="TDT16133.1"/>
    </source>
</evidence>
<dbReference type="EMBL" id="SOAU01000001">
    <property type="protein sequence ID" value="TDT16133.1"/>
    <property type="molecule type" value="Genomic_DNA"/>
</dbReference>
<keyword evidence="4" id="KW-1185">Reference proteome</keyword>
<dbReference type="InterPro" id="IPR036873">
    <property type="entry name" value="Rhodanese-like_dom_sf"/>
</dbReference>
<feature type="domain" description="Rhodanese" evidence="2">
    <location>
        <begin position="23"/>
        <end position="112"/>
    </location>
</feature>
<dbReference type="PANTHER" id="PTHR43031:SF1">
    <property type="entry name" value="PYRIDINE NUCLEOTIDE-DISULPHIDE OXIDOREDUCTASE"/>
    <property type="match status" value="1"/>
</dbReference>
<proteinExistence type="predicted"/>
<protein>
    <submittedName>
        <fullName evidence="3">Rhodanese-related sulfurtransferase</fullName>
    </submittedName>
</protein>
<dbReference type="Pfam" id="PF00581">
    <property type="entry name" value="Rhodanese"/>
    <property type="match status" value="1"/>
</dbReference>
<keyword evidence="1" id="KW-0472">Membrane</keyword>
<evidence type="ECO:0000256" key="1">
    <source>
        <dbReference type="SAM" id="Phobius"/>
    </source>
</evidence>
<dbReference type="Pfam" id="PF11127">
    <property type="entry name" value="YgaP-like_TM"/>
    <property type="match status" value="1"/>
</dbReference>
<dbReference type="InterPro" id="IPR021309">
    <property type="entry name" value="YgaP-like_TM"/>
</dbReference>
<dbReference type="Proteomes" id="UP000294558">
    <property type="component" value="Unassembled WGS sequence"/>
</dbReference>
<keyword evidence="1" id="KW-1133">Transmembrane helix</keyword>
<sequence length="192" mass="20425">MTITDTPAATTIHASELRQLRLEDPRTRILDVRTTSEFESVHIPGSYNVPLDQLAEHVDAVADLDAPVVLVCLSGNRAATAQEKLNSAGKTNLRVLDGGIGAWQTAGGDVVKGEEKWTLERQVRGVAGSIVLASILTSIKFPKARALAGGVGFGLLFSALSNTCAMGMLLAKLPYNRGPECVIDDVLADMRD</sequence>
<accession>A0A4R7I102</accession>
<dbReference type="CDD" id="cd00158">
    <property type="entry name" value="RHOD"/>
    <property type="match status" value="1"/>
</dbReference>
<dbReference type="Gene3D" id="3.40.250.10">
    <property type="entry name" value="Rhodanese-like domain"/>
    <property type="match status" value="1"/>
</dbReference>
<evidence type="ECO:0000259" key="2">
    <source>
        <dbReference type="PROSITE" id="PS50206"/>
    </source>
</evidence>
<dbReference type="SUPFAM" id="SSF52821">
    <property type="entry name" value="Rhodanese/Cell cycle control phosphatase"/>
    <property type="match status" value="1"/>
</dbReference>
<dbReference type="OrthoDB" id="9800872at2"/>
<dbReference type="GO" id="GO:0016740">
    <property type="term" value="F:transferase activity"/>
    <property type="evidence" value="ECO:0007669"/>
    <property type="project" value="UniProtKB-KW"/>
</dbReference>
<dbReference type="InterPro" id="IPR050229">
    <property type="entry name" value="GlpE_sulfurtransferase"/>
</dbReference>
<keyword evidence="3" id="KW-0808">Transferase</keyword>